<evidence type="ECO:0000313" key="3">
    <source>
        <dbReference type="Proteomes" id="UP000664699"/>
    </source>
</evidence>
<dbReference type="InterPro" id="IPR006342">
    <property type="entry name" value="FkbM_mtfrase"/>
</dbReference>
<comment type="caution">
    <text evidence="2">The sequence shown here is derived from an EMBL/GenBank/DDBJ whole genome shotgun (WGS) entry which is preliminary data.</text>
</comment>
<dbReference type="InterPro" id="IPR029063">
    <property type="entry name" value="SAM-dependent_MTases_sf"/>
</dbReference>
<organism evidence="2 3">
    <name type="scientific">Agrobacterium burrii</name>
    <dbReference type="NCBI Taxonomy" id="2815339"/>
    <lineage>
        <taxon>Bacteria</taxon>
        <taxon>Pseudomonadati</taxon>
        <taxon>Pseudomonadota</taxon>
        <taxon>Alphaproteobacteria</taxon>
        <taxon>Hyphomicrobiales</taxon>
        <taxon>Rhizobiaceae</taxon>
        <taxon>Rhizobium/Agrobacterium group</taxon>
        <taxon>Agrobacterium</taxon>
        <taxon>Agrobacterium tumefaciens complex</taxon>
    </lineage>
</organism>
<dbReference type="EMBL" id="JAFLNA010000001">
    <property type="protein sequence ID" value="MBO0129191.1"/>
    <property type="molecule type" value="Genomic_DNA"/>
</dbReference>
<keyword evidence="2" id="KW-0808">Transferase</keyword>
<name>A0ABS3EB60_9HYPH</name>
<dbReference type="SUPFAM" id="SSF53335">
    <property type="entry name" value="S-adenosyl-L-methionine-dependent methyltransferases"/>
    <property type="match status" value="1"/>
</dbReference>
<dbReference type="InterPro" id="IPR053188">
    <property type="entry name" value="FkbM_Methyltransferase"/>
</dbReference>
<accession>A0ABS3EB60</accession>
<gene>
    <name evidence="2" type="ORF">JZX89_00365</name>
</gene>
<feature type="domain" description="Methyltransferase FkbM" evidence="1">
    <location>
        <begin position="82"/>
        <end position="252"/>
    </location>
</feature>
<dbReference type="PANTHER" id="PTHR36973:SF4">
    <property type="entry name" value="NODULATION PROTEIN"/>
    <property type="match status" value="1"/>
</dbReference>
<dbReference type="PANTHER" id="PTHR36973">
    <property type="entry name" value="SLL1456 PROTEIN-RELATED"/>
    <property type="match status" value="1"/>
</dbReference>
<keyword evidence="2" id="KW-0489">Methyltransferase</keyword>
<sequence length="289" mass="32154">MTGENNKNKSIRTLVESFLRRAPFARSAYSRLDLMRDEIDGLKNAVDDAFRQGAASVELPPVPPSMLDEQRRLVPKPSIILDVGAHHGHSTIEYLDAFPSARVFAFEPDEANNRRAVELLRPYGDRVRLSRLGLAEHAGKASLHINSHDGTHSLLPIGDMSYWHGQASEIEKVDIETTTLDRLAASERWDHIDILKMDIQGAELAALKGGAGLLAAGAIDLLCLEVEFEHLYEGQPLFWDIAAYLNSLGYRLYRVYDWQYGLNRSNELCWADAIFVGPRLLSESSGVGG</sequence>
<dbReference type="Pfam" id="PF05050">
    <property type="entry name" value="Methyltransf_21"/>
    <property type="match status" value="1"/>
</dbReference>
<dbReference type="Gene3D" id="3.40.50.150">
    <property type="entry name" value="Vaccinia Virus protein VP39"/>
    <property type="match status" value="1"/>
</dbReference>
<dbReference type="Proteomes" id="UP000664699">
    <property type="component" value="Unassembled WGS sequence"/>
</dbReference>
<proteinExistence type="predicted"/>
<keyword evidence="3" id="KW-1185">Reference proteome</keyword>
<dbReference type="GO" id="GO:0032259">
    <property type="term" value="P:methylation"/>
    <property type="evidence" value="ECO:0007669"/>
    <property type="project" value="UniProtKB-KW"/>
</dbReference>
<evidence type="ECO:0000259" key="1">
    <source>
        <dbReference type="Pfam" id="PF05050"/>
    </source>
</evidence>
<dbReference type="NCBIfam" id="TIGR01444">
    <property type="entry name" value="fkbM_fam"/>
    <property type="match status" value="1"/>
</dbReference>
<dbReference type="GO" id="GO:0008168">
    <property type="term" value="F:methyltransferase activity"/>
    <property type="evidence" value="ECO:0007669"/>
    <property type="project" value="UniProtKB-KW"/>
</dbReference>
<evidence type="ECO:0000313" key="2">
    <source>
        <dbReference type="EMBL" id="MBO0129191.1"/>
    </source>
</evidence>
<reference evidence="2 3" key="1">
    <citation type="submission" date="2021-03" db="EMBL/GenBank/DDBJ databases">
        <title>Whole genome sequence of Agrobacterium sp. strain Rnr.</title>
        <authorList>
            <person name="Mafakheri H."/>
            <person name="Taghavi S.M."/>
            <person name="Nemanja K."/>
            <person name="Osdaghi E."/>
        </authorList>
    </citation>
    <scope>NUCLEOTIDE SEQUENCE [LARGE SCALE GENOMIC DNA]</scope>
    <source>
        <strain evidence="2 3">Rnr</strain>
    </source>
</reference>
<protein>
    <submittedName>
        <fullName evidence="2">FkbM family methyltransferase</fullName>
    </submittedName>
</protein>
<dbReference type="RefSeq" id="WP_207132760.1">
    <property type="nucleotide sequence ID" value="NZ_JAFLNA010000001.1"/>
</dbReference>